<dbReference type="RefSeq" id="WP_024331225.1">
    <property type="nucleotide sequence ID" value="NZ_JASOXK010000003.1"/>
</dbReference>
<dbReference type="EMBL" id="PKKO01000004">
    <property type="protein sequence ID" value="PKY72150.1"/>
    <property type="molecule type" value="Genomic_DNA"/>
</dbReference>
<dbReference type="STRING" id="33007.HMPREF3198_00582"/>
<dbReference type="InterPro" id="IPR036866">
    <property type="entry name" value="RibonucZ/Hydroxyglut_hydro"/>
</dbReference>
<proteinExistence type="predicted"/>
<dbReference type="PANTHER" id="PTHR46018:SF4">
    <property type="entry name" value="METALLO-HYDROLASE YHFI-RELATED"/>
    <property type="match status" value="1"/>
</dbReference>
<keyword evidence="3" id="KW-1185">Reference proteome</keyword>
<gene>
    <name evidence="2" type="ORF">CYJ19_08095</name>
</gene>
<protein>
    <submittedName>
        <fullName evidence="2">MBL fold metallo-hydrolase</fullName>
    </submittedName>
</protein>
<dbReference type="Pfam" id="PF12706">
    <property type="entry name" value="Lactamase_B_2"/>
    <property type="match status" value="1"/>
</dbReference>
<dbReference type="Proteomes" id="UP000235122">
    <property type="component" value="Unassembled WGS sequence"/>
</dbReference>
<dbReference type="CDD" id="cd07716">
    <property type="entry name" value="RNaseZ_short-form-like_MBL-fold"/>
    <property type="match status" value="1"/>
</dbReference>
<sequence length="267" mass="27859">MKLTVLGASGSMSGPDSAASGYLISAGSSQIVLDMGPGSFGALLRHANPASLDGIFLSHLHADHCTDILSMQVYRRWHPEGKLSPVPVYAPEGVLERVRGIEGNSDLAEDYSDVFEFRPLPCDVVVGDLKVRATPVYHSVEAYALTVTGPGRTGGQVSLCYSGDTDECEGIVQAAAGVDLFLCECGFTKADTARGIHLNGAQAAAVAARAGAHKLLLTHIQPWTESKVCLGEAEEFLTSAEGAALAGSAQLLDAGVDLAEDGQTYLL</sequence>
<keyword evidence="2" id="KW-0378">Hydrolase</keyword>
<dbReference type="SMART" id="SM00849">
    <property type="entry name" value="Lactamase_B"/>
    <property type="match status" value="1"/>
</dbReference>
<comment type="caution">
    <text evidence="2">The sequence shown here is derived from an EMBL/GenBank/DDBJ whole genome shotgun (WGS) entry which is preliminary data.</text>
</comment>
<dbReference type="GO" id="GO:0042781">
    <property type="term" value="F:3'-tRNA processing endoribonuclease activity"/>
    <property type="evidence" value="ECO:0007669"/>
    <property type="project" value="TreeGrafter"/>
</dbReference>
<evidence type="ECO:0000259" key="1">
    <source>
        <dbReference type="SMART" id="SM00849"/>
    </source>
</evidence>
<organism evidence="2 3">
    <name type="scientific">Winkia neuii</name>
    <dbReference type="NCBI Taxonomy" id="33007"/>
    <lineage>
        <taxon>Bacteria</taxon>
        <taxon>Bacillati</taxon>
        <taxon>Actinomycetota</taxon>
        <taxon>Actinomycetes</taxon>
        <taxon>Actinomycetales</taxon>
        <taxon>Actinomycetaceae</taxon>
        <taxon>Winkia</taxon>
    </lineage>
</organism>
<dbReference type="AlphaFoldDB" id="A0A2I1ILZ9"/>
<dbReference type="InterPro" id="IPR001279">
    <property type="entry name" value="Metallo-B-lactamas"/>
</dbReference>
<dbReference type="Gene3D" id="3.60.15.10">
    <property type="entry name" value="Ribonuclease Z/Hydroxyacylglutathione hydrolase-like"/>
    <property type="match status" value="1"/>
</dbReference>
<evidence type="ECO:0000313" key="2">
    <source>
        <dbReference type="EMBL" id="PKY72150.1"/>
    </source>
</evidence>
<reference evidence="2 3" key="1">
    <citation type="submission" date="2017-12" db="EMBL/GenBank/DDBJ databases">
        <title>Phylogenetic diversity of female urinary microbiome.</title>
        <authorList>
            <person name="Thomas-White K."/>
            <person name="Wolfe A.J."/>
        </authorList>
    </citation>
    <scope>NUCLEOTIDE SEQUENCE [LARGE SCALE GENOMIC DNA]</scope>
    <source>
        <strain evidence="2 3">UMB0402</strain>
    </source>
</reference>
<feature type="domain" description="Metallo-beta-lactamase" evidence="1">
    <location>
        <begin position="18"/>
        <end position="219"/>
    </location>
</feature>
<evidence type="ECO:0000313" key="3">
    <source>
        <dbReference type="Proteomes" id="UP000235122"/>
    </source>
</evidence>
<dbReference type="GeneID" id="35867374"/>
<dbReference type="PANTHER" id="PTHR46018">
    <property type="entry name" value="ZINC PHOSPHODIESTERASE ELAC PROTEIN 1"/>
    <property type="match status" value="1"/>
</dbReference>
<dbReference type="SUPFAM" id="SSF56281">
    <property type="entry name" value="Metallo-hydrolase/oxidoreductase"/>
    <property type="match status" value="1"/>
</dbReference>
<accession>A0A2I1ILZ9</accession>
<name>A0A2I1ILZ9_9ACTO</name>